<evidence type="ECO:0000256" key="2">
    <source>
        <dbReference type="ARBA" id="ARBA00022475"/>
    </source>
</evidence>
<dbReference type="EMBL" id="VSSQ01000050">
    <property type="protein sequence ID" value="MPL69909.1"/>
    <property type="molecule type" value="Genomic_DNA"/>
</dbReference>
<evidence type="ECO:0000256" key="1">
    <source>
        <dbReference type="ARBA" id="ARBA00004651"/>
    </source>
</evidence>
<evidence type="ECO:0000256" key="6">
    <source>
        <dbReference type="SAM" id="Phobius"/>
    </source>
</evidence>
<feature type="transmembrane region" description="Helical" evidence="6">
    <location>
        <begin position="113"/>
        <end position="134"/>
    </location>
</feature>
<feature type="transmembrane region" description="Helical" evidence="6">
    <location>
        <begin position="146"/>
        <end position="166"/>
    </location>
</feature>
<comment type="caution">
    <text evidence="7">The sequence shown here is derived from an EMBL/GenBank/DDBJ whole genome shotgun (WGS) entry which is preliminary data.</text>
</comment>
<sequence length="219" mass="24637">MHFFQTITQGILFGLTLSLMAGPAFFSLIQTSISKGFKKGSQLAFGISISDIIMVFVAWYGLSSIFETNKAQRILSVVGGFFLLGFGVYTALKRHITKPKQAKDIEIKTKFQFKYIAKGFAFNILNPSIWIFWLIPISVASSFPKINLQITFLASILVTVLCMDLIKCAIANEIKRFMTDRVITYTNRIIGSILIVFGIYLILTLFIDMSHIIPINNQL</sequence>
<dbReference type="AlphaFoldDB" id="A0A644TTE9"/>
<keyword evidence="4 6" id="KW-1133">Transmembrane helix</keyword>
<comment type="subcellular location">
    <subcellularLocation>
        <location evidence="1">Cell membrane</location>
        <topology evidence="1">Multi-pass membrane protein</topology>
    </subcellularLocation>
</comment>
<name>A0A644TTE9_9ZZZZ</name>
<feature type="transmembrane region" description="Helical" evidence="6">
    <location>
        <begin position="187"/>
        <end position="207"/>
    </location>
</feature>
<dbReference type="Pfam" id="PF01810">
    <property type="entry name" value="LysE"/>
    <property type="match status" value="1"/>
</dbReference>
<dbReference type="PANTHER" id="PTHR30086">
    <property type="entry name" value="ARGININE EXPORTER PROTEIN ARGO"/>
    <property type="match status" value="1"/>
</dbReference>
<dbReference type="GO" id="GO:0015171">
    <property type="term" value="F:amino acid transmembrane transporter activity"/>
    <property type="evidence" value="ECO:0007669"/>
    <property type="project" value="TreeGrafter"/>
</dbReference>
<evidence type="ECO:0000256" key="3">
    <source>
        <dbReference type="ARBA" id="ARBA00022692"/>
    </source>
</evidence>
<feature type="transmembrane region" description="Helical" evidence="6">
    <location>
        <begin position="74"/>
        <end position="92"/>
    </location>
</feature>
<dbReference type="GO" id="GO:0005886">
    <property type="term" value="C:plasma membrane"/>
    <property type="evidence" value="ECO:0007669"/>
    <property type="project" value="UniProtKB-SubCell"/>
</dbReference>
<evidence type="ECO:0000313" key="7">
    <source>
        <dbReference type="EMBL" id="MPL69909.1"/>
    </source>
</evidence>
<reference evidence="7" key="1">
    <citation type="submission" date="2019-08" db="EMBL/GenBank/DDBJ databases">
        <authorList>
            <person name="Kucharzyk K."/>
            <person name="Murdoch R.W."/>
            <person name="Higgins S."/>
            <person name="Loffler F."/>
        </authorList>
    </citation>
    <scope>NUCLEOTIDE SEQUENCE</scope>
</reference>
<dbReference type="PANTHER" id="PTHR30086:SF20">
    <property type="entry name" value="ARGININE EXPORTER PROTEIN ARGO-RELATED"/>
    <property type="match status" value="1"/>
</dbReference>
<accession>A0A644TTE9</accession>
<keyword evidence="5 6" id="KW-0472">Membrane</keyword>
<protein>
    <recommendedName>
        <fullName evidence="8">Homoserine/homoserine lactone efflux protein</fullName>
    </recommendedName>
</protein>
<feature type="transmembrane region" description="Helical" evidence="6">
    <location>
        <begin position="41"/>
        <end position="62"/>
    </location>
</feature>
<dbReference type="InterPro" id="IPR001123">
    <property type="entry name" value="LeuE-type"/>
</dbReference>
<evidence type="ECO:0008006" key="8">
    <source>
        <dbReference type="Google" id="ProtNLM"/>
    </source>
</evidence>
<keyword evidence="2" id="KW-1003">Cell membrane</keyword>
<gene>
    <name evidence="7" type="ORF">SDC9_15660</name>
</gene>
<proteinExistence type="predicted"/>
<keyword evidence="3 6" id="KW-0812">Transmembrane</keyword>
<feature type="transmembrane region" description="Helical" evidence="6">
    <location>
        <begin position="6"/>
        <end position="29"/>
    </location>
</feature>
<evidence type="ECO:0000256" key="5">
    <source>
        <dbReference type="ARBA" id="ARBA00023136"/>
    </source>
</evidence>
<organism evidence="7">
    <name type="scientific">bioreactor metagenome</name>
    <dbReference type="NCBI Taxonomy" id="1076179"/>
    <lineage>
        <taxon>unclassified sequences</taxon>
        <taxon>metagenomes</taxon>
        <taxon>ecological metagenomes</taxon>
    </lineage>
</organism>
<evidence type="ECO:0000256" key="4">
    <source>
        <dbReference type="ARBA" id="ARBA00022989"/>
    </source>
</evidence>